<dbReference type="EMBL" id="CM056741">
    <property type="protein sequence ID" value="KAJ8682094.1"/>
    <property type="molecule type" value="Genomic_DNA"/>
</dbReference>
<evidence type="ECO:0000313" key="2">
    <source>
        <dbReference type="Proteomes" id="UP001239111"/>
    </source>
</evidence>
<proteinExistence type="predicted"/>
<protein>
    <submittedName>
        <fullName evidence="1">Uncharacterized protein</fullName>
    </submittedName>
</protein>
<organism evidence="1 2">
    <name type="scientific">Eretmocerus hayati</name>
    <dbReference type="NCBI Taxonomy" id="131215"/>
    <lineage>
        <taxon>Eukaryota</taxon>
        <taxon>Metazoa</taxon>
        <taxon>Ecdysozoa</taxon>
        <taxon>Arthropoda</taxon>
        <taxon>Hexapoda</taxon>
        <taxon>Insecta</taxon>
        <taxon>Pterygota</taxon>
        <taxon>Neoptera</taxon>
        <taxon>Endopterygota</taxon>
        <taxon>Hymenoptera</taxon>
        <taxon>Apocrita</taxon>
        <taxon>Proctotrupomorpha</taxon>
        <taxon>Chalcidoidea</taxon>
        <taxon>Aphelinidae</taxon>
        <taxon>Aphelininae</taxon>
        <taxon>Eretmocerus</taxon>
    </lineage>
</organism>
<evidence type="ECO:0000313" key="1">
    <source>
        <dbReference type="EMBL" id="KAJ8682094.1"/>
    </source>
</evidence>
<sequence>MDLTPVQFFLTFLVTVNSLGFHGFHFKGLEEPKWIGTRNIGEKWIEQPIDHFNHRDNRTWKMRYFEEDKYFNNSGPIFVMLGGEWTISPGYLQTGLMHSLAEQHGALMFYTEHRYYGKSRPTKDMSSSHLQYLSVDQALADVAYLMKQVKNERNIEKSKVIVFGGSYAGNMAAWIRIKYPHLIQGAVASSAPVRAKADFPEYYQVVTKSLKKYNEACSETINTALEQIKQLLLSEGGQEEIKKAFNFCSTVNATSEKDTSFFMNYLAEVFAGTVQYNKVNHTSNTSGISKVCDRMMNATDGKEYQRLARLTQKGSSCKNITYWDFVNEMRNTTWDTNSASRVWYHQTCVEFGYYQTSYSKDSSAFGNSFNLDFFVDMCSDIFGEYHDKDLVDYGVNRTNIEYGGKFPDVTNVIFVNGDIDPWHALSVLEDLNESSPAIFISGSSHCQDLKEDEVSDIPALTDARKQIRNIISKWLSST</sequence>
<reference evidence="1" key="1">
    <citation type="submission" date="2023-04" db="EMBL/GenBank/DDBJ databases">
        <title>A chromosome-level genome assembly of the parasitoid wasp Eretmocerus hayati.</title>
        <authorList>
            <person name="Zhong Y."/>
            <person name="Liu S."/>
            <person name="Liu Y."/>
        </authorList>
    </citation>
    <scope>NUCLEOTIDE SEQUENCE</scope>
    <source>
        <strain evidence="1">ZJU_SS_LIU_2023</strain>
    </source>
</reference>
<accession>A0ACC2PFL4</accession>
<comment type="caution">
    <text evidence="1">The sequence shown here is derived from an EMBL/GenBank/DDBJ whole genome shotgun (WGS) entry which is preliminary data.</text>
</comment>
<dbReference type="Proteomes" id="UP001239111">
    <property type="component" value="Chromosome 1"/>
</dbReference>
<gene>
    <name evidence="1" type="ORF">QAD02_017886</name>
</gene>
<name>A0ACC2PFL4_9HYME</name>
<keyword evidence="2" id="KW-1185">Reference proteome</keyword>